<keyword evidence="1" id="KW-1133">Transmembrane helix</keyword>
<sequence>MRPFILFDQIHWYTLIFTYGVITILTLWIKSQPKENIKYARFSVGVLLLTHAFMQIFNAYSYQLAWQEALPLHMCDFSKIAIALYLLGYGTRFFQCAFFWGIIPASMALFTPALKYTFPHPEYVNFYYGHGLILLGIAIAMFVSNERPYFKDFMFVIGLTVLLTPIIYIANLILGAEANFWYLMDKPKGDTIMNLFPDAPLHVFVLIPTAIFAFFLTYLPFLIKDNLLTKKDN</sequence>
<proteinExistence type="predicted"/>
<feature type="transmembrane region" description="Helical" evidence="1">
    <location>
        <begin position="155"/>
        <end position="181"/>
    </location>
</feature>
<evidence type="ECO:0000256" key="1">
    <source>
        <dbReference type="SAM" id="Phobius"/>
    </source>
</evidence>
<evidence type="ECO:0008006" key="3">
    <source>
        <dbReference type="Google" id="ProtNLM"/>
    </source>
</evidence>
<dbReference type="AlphaFoldDB" id="A0A382ZBN9"/>
<dbReference type="Pfam" id="PF14808">
    <property type="entry name" value="TMEM164"/>
    <property type="match status" value="1"/>
</dbReference>
<keyword evidence="1" id="KW-0472">Membrane</keyword>
<organism evidence="2">
    <name type="scientific">marine metagenome</name>
    <dbReference type="NCBI Taxonomy" id="408172"/>
    <lineage>
        <taxon>unclassified sequences</taxon>
        <taxon>metagenomes</taxon>
        <taxon>ecological metagenomes</taxon>
    </lineage>
</organism>
<dbReference type="NCBIfam" id="TIGR02206">
    <property type="entry name" value="intg_mem_TP0381"/>
    <property type="match status" value="1"/>
</dbReference>
<gene>
    <name evidence="2" type="ORF">METZ01_LOCUS445534</name>
</gene>
<name>A0A382ZBN9_9ZZZZ</name>
<evidence type="ECO:0000313" key="2">
    <source>
        <dbReference type="EMBL" id="SVD92680.1"/>
    </source>
</evidence>
<accession>A0A382ZBN9</accession>
<protein>
    <recommendedName>
        <fullName evidence="3">TIGR02206 family membrane protein</fullName>
    </recommendedName>
</protein>
<keyword evidence="1" id="KW-0812">Transmembrane</keyword>
<feature type="transmembrane region" description="Helical" evidence="1">
    <location>
        <begin position="201"/>
        <end position="223"/>
    </location>
</feature>
<dbReference type="InterPro" id="IPR011737">
    <property type="entry name" value="CHP02206_TP0381"/>
</dbReference>
<dbReference type="EMBL" id="UINC01182452">
    <property type="protein sequence ID" value="SVD92680.1"/>
    <property type="molecule type" value="Genomic_DNA"/>
</dbReference>
<feature type="transmembrane region" description="Helical" evidence="1">
    <location>
        <begin position="126"/>
        <end position="143"/>
    </location>
</feature>
<feature type="transmembrane region" description="Helical" evidence="1">
    <location>
        <begin position="42"/>
        <end position="63"/>
    </location>
</feature>
<reference evidence="2" key="1">
    <citation type="submission" date="2018-05" db="EMBL/GenBank/DDBJ databases">
        <authorList>
            <person name="Lanie J.A."/>
            <person name="Ng W.-L."/>
            <person name="Kazmierczak K.M."/>
            <person name="Andrzejewski T.M."/>
            <person name="Davidsen T.M."/>
            <person name="Wayne K.J."/>
            <person name="Tettelin H."/>
            <person name="Glass J.I."/>
            <person name="Rusch D."/>
            <person name="Podicherti R."/>
            <person name="Tsui H.-C.T."/>
            <person name="Winkler M.E."/>
        </authorList>
    </citation>
    <scope>NUCLEOTIDE SEQUENCE</scope>
</reference>
<feature type="transmembrane region" description="Helical" evidence="1">
    <location>
        <begin position="12"/>
        <end position="30"/>
    </location>
</feature>